<protein>
    <submittedName>
        <fullName evidence="2">Uncharacterized protein</fullName>
    </submittedName>
</protein>
<feature type="transmembrane region" description="Helical" evidence="1">
    <location>
        <begin position="9"/>
        <end position="27"/>
    </location>
</feature>
<accession>A0A8S5SNA0</accession>
<reference evidence="2" key="1">
    <citation type="journal article" date="2021" name="Proc. Natl. Acad. Sci. U.S.A.">
        <title>A Catalog of Tens of Thousands of Viruses from Human Metagenomes Reveals Hidden Associations with Chronic Diseases.</title>
        <authorList>
            <person name="Tisza M.J."/>
            <person name="Buck C.B."/>
        </authorList>
    </citation>
    <scope>NUCLEOTIDE SEQUENCE</scope>
    <source>
        <strain evidence="2">CteZR38</strain>
    </source>
</reference>
<keyword evidence="1" id="KW-0812">Transmembrane</keyword>
<keyword evidence="1" id="KW-1133">Transmembrane helix</keyword>
<evidence type="ECO:0000256" key="1">
    <source>
        <dbReference type="SAM" id="Phobius"/>
    </source>
</evidence>
<keyword evidence="1" id="KW-0472">Membrane</keyword>
<evidence type="ECO:0000313" key="2">
    <source>
        <dbReference type="EMBL" id="DAF52430.1"/>
    </source>
</evidence>
<organism evidence="2">
    <name type="scientific">Siphoviridae sp. cteZR38</name>
    <dbReference type="NCBI Taxonomy" id="2827906"/>
    <lineage>
        <taxon>Viruses</taxon>
        <taxon>Duplodnaviria</taxon>
        <taxon>Heunggongvirae</taxon>
        <taxon>Uroviricota</taxon>
        <taxon>Caudoviricetes</taxon>
    </lineage>
</organism>
<proteinExistence type="predicted"/>
<name>A0A8S5SNA0_9CAUD</name>
<sequence>MENIDRKELVAWLGLIVQVATLIYTILMG</sequence>
<dbReference type="EMBL" id="BK032636">
    <property type="protein sequence ID" value="DAF52430.1"/>
    <property type="molecule type" value="Genomic_DNA"/>
</dbReference>